<evidence type="ECO:0000313" key="15">
    <source>
        <dbReference type="WBParaSite" id="SSLN_0001274001-mRNA-1"/>
    </source>
</evidence>
<dbReference type="Pfam" id="PF02146">
    <property type="entry name" value="SIR2"/>
    <property type="match status" value="1"/>
</dbReference>
<protein>
    <recommendedName>
        <fullName evidence="4">protein acetyllysine N-acetyltransferase</fullName>
        <ecNumber evidence="4">2.3.1.286</ecNumber>
    </recommendedName>
</protein>
<evidence type="ECO:0000256" key="2">
    <source>
        <dbReference type="ARBA" id="ARBA00004123"/>
    </source>
</evidence>
<dbReference type="AlphaFoldDB" id="A0A183T731"/>
<reference evidence="13 14" key="2">
    <citation type="submission" date="2018-11" db="EMBL/GenBank/DDBJ databases">
        <authorList>
            <consortium name="Pathogen Informatics"/>
        </authorList>
    </citation>
    <scope>NUCLEOTIDE SEQUENCE [LARGE SCALE GENOMIC DNA]</scope>
    <source>
        <strain evidence="13 14">NST_G2</strain>
    </source>
</reference>
<dbReference type="EMBL" id="UYSU01037154">
    <property type="protein sequence ID" value="VDL98664.1"/>
    <property type="molecule type" value="Genomic_DNA"/>
</dbReference>
<evidence type="ECO:0000256" key="5">
    <source>
        <dbReference type="ARBA" id="ARBA00022679"/>
    </source>
</evidence>
<feature type="compositionally biased region" description="Polar residues" evidence="11">
    <location>
        <begin position="762"/>
        <end position="774"/>
    </location>
</feature>
<feature type="compositionally biased region" description="Polar residues" evidence="11">
    <location>
        <begin position="814"/>
        <end position="825"/>
    </location>
</feature>
<dbReference type="Gene3D" id="3.30.1600.10">
    <property type="entry name" value="SIR2/SIRT2 'Small Domain"/>
    <property type="match status" value="1"/>
</dbReference>
<feature type="region of interest" description="Disordered" evidence="11">
    <location>
        <begin position="762"/>
        <end position="877"/>
    </location>
</feature>
<evidence type="ECO:0000256" key="8">
    <source>
        <dbReference type="ARBA" id="ARBA00023027"/>
    </source>
</evidence>
<dbReference type="GO" id="GO:0003714">
    <property type="term" value="F:transcription corepressor activity"/>
    <property type="evidence" value="ECO:0007669"/>
    <property type="project" value="TreeGrafter"/>
</dbReference>
<evidence type="ECO:0000256" key="11">
    <source>
        <dbReference type="SAM" id="MobiDB-lite"/>
    </source>
</evidence>
<keyword evidence="7 10" id="KW-0862">Zinc</keyword>
<dbReference type="Proteomes" id="UP000275846">
    <property type="component" value="Unassembled WGS sequence"/>
</dbReference>
<dbReference type="FunFam" id="3.30.1600.10:FF:000013">
    <property type="entry name" value="NAD-dependent protein deacetylase sirtuin-1"/>
    <property type="match status" value="1"/>
</dbReference>
<evidence type="ECO:0000256" key="3">
    <source>
        <dbReference type="ARBA" id="ARBA00006924"/>
    </source>
</evidence>
<dbReference type="EC" id="2.3.1.286" evidence="4"/>
<feature type="domain" description="Deacetylase sirtuin-type" evidence="12">
    <location>
        <begin position="146"/>
        <end position="459"/>
    </location>
</feature>
<name>A0A183T731_SCHSO</name>
<dbReference type="STRING" id="70667.A0A183T731"/>
<feature type="region of interest" description="Disordered" evidence="11">
    <location>
        <begin position="591"/>
        <end position="626"/>
    </location>
</feature>
<dbReference type="InterPro" id="IPR029035">
    <property type="entry name" value="DHS-like_NAD/FAD-binding_dom"/>
</dbReference>
<comment type="cofactor">
    <cofactor evidence="1">
        <name>Zn(2+)</name>
        <dbReference type="ChEBI" id="CHEBI:29105"/>
    </cofactor>
</comment>
<dbReference type="InterPro" id="IPR026590">
    <property type="entry name" value="Ssirtuin_cat_dom"/>
</dbReference>
<sequence length="877" mass="93881">MSGPTDATSADCDHTVPLVPLISTSSELHSEPCESSNHSVLIIDDEDDENEKRQNAVPGDDSSSNSDGCEIISVDSDDEDDDGEGQWRSVSEPLNRLNALISAGYDNPRLLLTRIFGMDESILPTNSSSLWGIIYNILSDPTPRRRLKQYSTLDSVVKLINSSSRILVLTGAGISVSCGIPDFRSRDGIYARLAQDYPDLTSPQAMFEMDFFLHNPLPFFKFAKEIFPGQFKPSLAHWFISLLERKGKLLRNYTQNIDTLEQQAGISRIIQCHGSFATATCTTCSYRVSGDTIRDSILSQTVPRCPKCCPSPPIARPNGKAGQLSPISAGAASADESTTGPGVPTPVLTRCLRSRGPIRPPLEVSSAGVMKPDIVFFGEGLPPEFHSSLAEDTKQTDLVIVMGSSLKVRPVSHIPFSIPVSVPQVLINRESLSSHTFDVELLGDCDVVLDELCSRLGWRVVQDSSVPLEETIVPPAAKRTEVDLRVPLKAAVLSRHKPETSVPTQEDETAAKEEEKQEKVAPTATSDPQLAAVAEPARSVEVTKATVLAPAGPTGDYESALRLVSPPTEAVSETETRVVPTEAVSAEILPTGGATPMTTKSVTADGKACPHPSGDGKGTGGESSPIDVDRLVDAEDLETDFHLAKFLQGLFFHFLPSEGTFTRIPPNQYIFKGAELLFDYEMAEDCLQHEGDLFGDPSSSSSTASSAPLSPASAFSEFATASEASRNIATEEVNHRGDRVVARLLRKCRADPELQRCLQARAESSSAAKGTVSVNHGPLETGHTVVQRGAGENKDGKEDEDCVILSDPSPSPPTSQLKNNGNGAPTENRPVAKSTEGVDCPNAKRRKCDSVKANAAPPTASCTLPPVPTANAPATAL</sequence>
<evidence type="ECO:0000313" key="14">
    <source>
        <dbReference type="Proteomes" id="UP000275846"/>
    </source>
</evidence>
<feature type="binding site" evidence="10">
    <location>
        <position position="305"/>
    </location>
    <ligand>
        <name>Zn(2+)</name>
        <dbReference type="ChEBI" id="CHEBI:29105"/>
    </ligand>
</feature>
<proteinExistence type="inferred from homology"/>
<dbReference type="PANTHER" id="PTHR11085">
    <property type="entry name" value="NAD-DEPENDENT PROTEIN DEACYLASE SIRTUIN-5, MITOCHONDRIAL-RELATED"/>
    <property type="match status" value="1"/>
</dbReference>
<dbReference type="OrthoDB" id="424302at2759"/>
<keyword evidence="6 10" id="KW-0479">Metal-binding</keyword>
<dbReference type="GO" id="GO:0033553">
    <property type="term" value="C:rDNA heterochromatin"/>
    <property type="evidence" value="ECO:0007669"/>
    <property type="project" value="TreeGrafter"/>
</dbReference>
<evidence type="ECO:0000313" key="13">
    <source>
        <dbReference type="EMBL" id="VDL98664.1"/>
    </source>
</evidence>
<dbReference type="PANTHER" id="PTHR11085:SF9">
    <property type="entry name" value="NAD-DEPENDENT PROTEIN DEACETYLASE SIRTUIN-1"/>
    <property type="match status" value="1"/>
</dbReference>
<dbReference type="GO" id="GO:0005637">
    <property type="term" value="C:nuclear inner membrane"/>
    <property type="evidence" value="ECO:0007669"/>
    <property type="project" value="TreeGrafter"/>
</dbReference>
<dbReference type="Gene3D" id="3.40.50.1220">
    <property type="entry name" value="TPP-binding domain"/>
    <property type="match status" value="1"/>
</dbReference>
<dbReference type="GO" id="GO:0070403">
    <property type="term" value="F:NAD+ binding"/>
    <property type="evidence" value="ECO:0007669"/>
    <property type="project" value="InterPro"/>
</dbReference>
<dbReference type="InterPro" id="IPR026591">
    <property type="entry name" value="Sirtuin_cat_small_dom_sf"/>
</dbReference>
<feature type="active site" description="Proton acceptor" evidence="10">
    <location>
        <position position="273"/>
    </location>
</feature>
<feature type="binding site" evidence="10">
    <location>
        <position position="281"/>
    </location>
    <ligand>
        <name>Zn(2+)</name>
        <dbReference type="ChEBI" id="CHEBI:29105"/>
    </ligand>
</feature>
<gene>
    <name evidence="13" type="ORF">SSLN_LOCUS12279</name>
</gene>
<feature type="region of interest" description="Disordered" evidence="11">
    <location>
        <begin position="318"/>
        <end position="346"/>
    </location>
</feature>
<reference evidence="15" key="1">
    <citation type="submission" date="2016-06" db="UniProtKB">
        <authorList>
            <consortium name="WormBaseParasite"/>
        </authorList>
    </citation>
    <scope>IDENTIFICATION</scope>
</reference>
<feature type="region of interest" description="Disordered" evidence="11">
    <location>
        <begin position="26"/>
        <end position="89"/>
    </location>
</feature>
<evidence type="ECO:0000256" key="4">
    <source>
        <dbReference type="ARBA" id="ARBA00012928"/>
    </source>
</evidence>
<comment type="similarity">
    <text evidence="3">Belongs to the sirtuin family. Class I subfamily.</text>
</comment>
<evidence type="ECO:0000256" key="1">
    <source>
        <dbReference type="ARBA" id="ARBA00001947"/>
    </source>
</evidence>
<feature type="binding site" evidence="10">
    <location>
        <position position="284"/>
    </location>
    <ligand>
        <name>Zn(2+)</name>
        <dbReference type="ChEBI" id="CHEBI:29105"/>
    </ligand>
</feature>
<evidence type="ECO:0000256" key="9">
    <source>
        <dbReference type="ARBA" id="ARBA00023242"/>
    </source>
</evidence>
<evidence type="ECO:0000256" key="7">
    <source>
        <dbReference type="ARBA" id="ARBA00022833"/>
    </source>
</evidence>
<accession>A0A183T731</accession>
<dbReference type="GO" id="GO:0017136">
    <property type="term" value="F:histone deacetylase activity, NAD-dependent"/>
    <property type="evidence" value="ECO:0007669"/>
    <property type="project" value="TreeGrafter"/>
</dbReference>
<organism evidence="15">
    <name type="scientific">Schistocephalus solidus</name>
    <name type="common">Tapeworm</name>
    <dbReference type="NCBI Taxonomy" id="70667"/>
    <lineage>
        <taxon>Eukaryota</taxon>
        <taxon>Metazoa</taxon>
        <taxon>Spiralia</taxon>
        <taxon>Lophotrochozoa</taxon>
        <taxon>Platyhelminthes</taxon>
        <taxon>Cestoda</taxon>
        <taxon>Eucestoda</taxon>
        <taxon>Diphyllobothriidea</taxon>
        <taxon>Diphyllobothriidae</taxon>
        <taxon>Schistocephalus</taxon>
    </lineage>
</organism>
<evidence type="ECO:0000259" key="12">
    <source>
        <dbReference type="PROSITE" id="PS50305"/>
    </source>
</evidence>
<evidence type="ECO:0000256" key="10">
    <source>
        <dbReference type="PROSITE-ProRule" id="PRU00236"/>
    </source>
</evidence>
<feature type="compositionally biased region" description="Acidic residues" evidence="11">
    <location>
        <begin position="75"/>
        <end position="84"/>
    </location>
</feature>
<dbReference type="GO" id="GO:0046872">
    <property type="term" value="F:metal ion binding"/>
    <property type="evidence" value="ECO:0007669"/>
    <property type="project" value="UniProtKB-KW"/>
</dbReference>
<keyword evidence="8" id="KW-0520">NAD</keyword>
<keyword evidence="14" id="KW-1185">Reference proteome</keyword>
<dbReference type="SUPFAM" id="SSF52467">
    <property type="entry name" value="DHS-like NAD/FAD-binding domain"/>
    <property type="match status" value="1"/>
</dbReference>
<feature type="compositionally biased region" description="Polar residues" evidence="11">
    <location>
        <begin position="26"/>
        <end position="39"/>
    </location>
</feature>
<feature type="binding site" evidence="10">
    <location>
        <position position="351"/>
    </location>
    <ligand>
        <name>Zn(2+)</name>
        <dbReference type="ChEBI" id="CHEBI:29105"/>
    </ligand>
</feature>
<dbReference type="GO" id="GO:0005654">
    <property type="term" value="C:nucleoplasm"/>
    <property type="evidence" value="ECO:0007669"/>
    <property type="project" value="TreeGrafter"/>
</dbReference>
<comment type="subcellular location">
    <subcellularLocation>
        <location evidence="2">Nucleus</location>
    </subcellularLocation>
</comment>
<feature type="compositionally biased region" description="Basic and acidic residues" evidence="11">
    <location>
        <begin position="509"/>
        <end position="519"/>
    </location>
</feature>
<evidence type="ECO:0000256" key="6">
    <source>
        <dbReference type="ARBA" id="ARBA00022723"/>
    </source>
</evidence>
<keyword evidence="5" id="KW-0808">Transferase</keyword>
<dbReference type="InterPro" id="IPR003000">
    <property type="entry name" value="Sirtuin"/>
</dbReference>
<feature type="region of interest" description="Disordered" evidence="11">
    <location>
        <begin position="495"/>
        <end position="537"/>
    </location>
</feature>
<dbReference type="CDD" id="cd01408">
    <property type="entry name" value="SIRT1"/>
    <property type="match status" value="1"/>
</dbReference>
<dbReference type="PROSITE" id="PS50305">
    <property type="entry name" value="SIRTUIN"/>
    <property type="match status" value="1"/>
</dbReference>
<dbReference type="InterPro" id="IPR050134">
    <property type="entry name" value="NAD-dep_sirtuin_deacylases"/>
</dbReference>
<keyword evidence="9" id="KW-0539">Nucleus</keyword>
<dbReference type="WBParaSite" id="SSLN_0001274001-mRNA-1">
    <property type="protein sequence ID" value="SSLN_0001274001-mRNA-1"/>
    <property type="gene ID" value="SSLN_0001274001"/>
</dbReference>
<dbReference type="GO" id="GO:0002039">
    <property type="term" value="F:p53 binding"/>
    <property type="evidence" value="ECO:0007669"/>
    <property type="project" value="TreeGrafter"/>
</dbReference>